<gene>
    <name evidence="1" type="ORF">DFR57_101340</name>
</gene>
<accession>A0A368YDP9</accession>
<dbReference type="NCBIfam" id="NF038310">
    <property type="entry name" value="lysogeny_AimR"/>
    <property type="match status" value="1"/>
</dbReference>
<dbReference type="OrthoDB" id="2692106at2"/>
<dbReference type="RefSeq" id="WP_114351395.1">
    <property type="nucleotide sequence ID" value="NZ_QPJJ01000001.1"/>
</dbReference>
<keyword evidence="2" id="KW-1185">Reference proteome</keyword>
<name>A0A368YDP9_9BACI</name>
<protein>
    <submittedName>
        <fullName evidence="1">Uncharacterized protein</fullName>
    </submittedName>
</protein>
<dbReference type="InterPro" id="IPR047705">
    <property type="entry name" value="AimR-like"/>
</dbReference>
<evidence type="ECO:0000313" key="2">
    <source>
        <dbReference type="Proteomes" id="UP000252585"/>
    </source>
</evidence>
<comment type="caution">
    <text evidence="1">The sequence shown here is derived from an EMBL/GenBank/DDBJ whole genome shotgun (WGS) entry which is preliminary data.</text>
</comment>
<dbReference type="EMBL" id="QPJJ01000001">
    <property type="protein sequence ID" value="RCW77466.1"/>
    <property type="molecule type" value="Genomic_DNA"/>
</dbReference>
<proteinExistence type="predicted"/>
<evidence type="ECO:0000313" key="1">
    <source>
        <dbReference type="EMBL" id="RCW77466.1"/>
    </source>
</evidence>
<sequence length="358" mass="42643">MDFNHEKKTWVETFKNSIVEPALSTICIQLHASETMEEATRQMKEICLLSKDDNNKRVAMEFLYANGCLSELAEMIEYNNQSDNPVNHKWASVYSILLKRRTNENITKNARSSMQYLEAIEKINMEEEEHALWILKHLLYVYCYFDNHQYGKIGDYNDSIRRRMSLVKDPLLQELLDGRLAESLMVYHWKRNEMLISRKYGYHLLQSTCNWRKKIDIHNMMAQGYLYDSYDQAMYHVNEALRIAESLEYDRAIYGLSNYTKPFISAYYREVEGIETEDQAEKAHLLLAQGKRTEAIEILEKLENLTPFQQYYLGKARNDRSLLFESYQRFVNERNDYFYARLPHEALEKLEGEEWINE</sequence>
<dbReference type="Pfam" id="PF22871">
    <property type="entry name" value="AimR"/>
    <property type="match status" value="1"/>
</dbReference>
<dbReference type="AlphaFoldDB" id="A0A368YDP9"/>
<reference evidence="1 2" key="1">
    <citation type="submission" date="2018-07" db="EMBL/GenBank/DDBJ databases">
        <title>Genomic Encyclopedia of Type Strains, Phase IV (KMG-IV): sequencing the most valuable type-strain genomes for metagenomic binning, comparative biology and taxonomic classification.</title>
        <authorList>
            <person name="Goeker M."/>
        </authorList>
    </citation>
    <scope>NUCLEOTIDE SEQUENCE [LARGE SCALE GENOMIC DNA]</scope>
    <source>
        <strain evidence="1 2">DSM 27696</strain>
    </source>
</reference>
<organism evidence="1 2">
    <name type="scientific">Saliterribacillus persicus</name>
    <dbReference type="NCBI Taxonomy" id="930114"/>
    <lineage>
        <taxon>Bacteria</taxon>
        <taxon>Bacillati</taxon>
        <taxon>Bacillota</taxon>
        <taxon>Bacilli</taxon>
        <taxon>Bacillales</taxon>
        <taxon>Bacillaceae</taxon>
        <taxon>Saliterribacillus</taxon>
    </lineage>
</organism>
<dbReference type="Proteomes" id="UP000252585">
    <property type="component" value="Unassembled WGS sequence"/>
</dbReference>